<dbReference type="CDD" id="cd00882">
    <property type="entry name" value="Ras_like_GTPase"/>
    <property type="match status" value="1"/>
</dbReference>
<feature type="compositionally biased region" description="Low complexity" evidence="3">
    <location>
        <begin position="549"/>
        <end position="573"/>
    </location>
</feature>
<feature type="region of interest" description="Disordered" evidence="3">
    <location>
        <begin position="842"/>
        <end position="862"/>
    </location>
</feature>
<reference evidence="6 7" key="1">
    <citation type="journal article" date="2021" name="Environ. Microbiol.">
        <title>Gene family expansions and transcriptome signatures uncover fungal adaptations to wood decay.</title>
        <authorList>
            <person name="Hage H."/>
            <person name="Miyauchi S."/>
            <person name="Viragh M."/>
            <person name="Drula E."/>
            <person name="Min B."/>
            <person name="Chaduli D."/>
            <person name="Navarro D."/>
            <person name="Favel A."/>
            <person name="Norest M."/>
            <person name="Lesage-Meessen L."/>
            <person name="Balint B."/>
            <person name="Merenyi Z."/>
            <person name="de Eugenio L."/>
            <person name="Morin E."/>
            <person name="Martinez A.T."/>
            <person name="Baldrian P."/>
            <person name="Stursova M."/>
            <person name="Martinez M.J."/>
            <person name="Novotny C."/>
            <person name="Magnuson J.K."/>
            <person name="Spatafora J.W."/>
            <person name="Maurice S."/>
            <person name="Pangilinan J."/>
            <person name="Andreopoulos W."/>
            <person name="LaButti K."/>
            <person name="Hundley H."/>
            <person name="Na H."/>
            <person name="Kuo A."/>
            <person name="Barry K."/>
            <person name="Lipzen A."/>
            <person name="Henrissat B."/>
            <person name="Riley R."/>
            <person name="Ahrendt S."/>
            <person name="Nagy L.G."/>
            <person name="Grigoriev I.V."/>
            <person name="Martin F."/>
            <person name="Rosso M.N."/>
        </authorList>
    </citation>
    <scope>NUCLEOTIDE SEQUENCE [LARGE SCALE GENOMIC DNA]</scope>
    <source>
        <strain evidence="6 7">CIRM-BRFM 1785</strain>
    </source>
</reference>
<dbReference type="InterPro" id="IPR036964">
    <property type="entry name" value="RASGEF_cat_dom_sf"/>
</dbReference>
<feature type="compositionally biased region" description="Polar residues" evidence="3">
    <location>
        <begin position="168"/>
        <end position="179"/>
    </location>
</feature>
<feature type="compositionally biased region" description="Basic and acidic residues" evidence="3">
    <location>
        <begin position="180"/>
        <end position="202"/>
    </location>
</feature>
<evidence type="ECO:0000313" key="7">
    <source>
        <dbReference type="Proteomes" id="UP000814176"/>
    </source>
</evidence>
<dbReference type="GeneID" id="72008190"/>
<feature type="compositionally biased region" description="Polar residues" evidence="3">
    <location>
        <begin position="135"/>
        <end position="151"/>
    </location>
</feature>
<dbReference type="SMART" id="SM00147">
    <property type="entry name" value="RasGEF"/>
    <property type="match status" value="1"/>
</dbReference>
<dbReference type="Gene3D" id="1.10.840.10">
    <property type="entry name" value="Ras guanine-nucleotide exchange factors catalytic domain"/>
    <property type="match status" value="1"/>
</dbReference>
<dbReference type="Pfam" id="PF00618">
    <property type="entry name" value="RasGEF_N"/>
    <property type="match status" value="1"/>
</dbReference>
<feature type="compositionally biased region" description="Polar residues" evidence="3">
    <location>
        <begin position="602"/>
        <end position="615"/>
    </location>
</feature>
<feature type="region of interest" description="Disordered" evidence="3">
    <location>
        <begin position="1"/>
        <end position="267"/>
    </location>
</feature>
<evidence type="ECO:0000256" key="1">
    <source>
        <dbReference type="ARBA" id="ARBA00022658"/>
    </source>
</evidence>
<evidence type="ECO:0000259" key="5">
    <source>
        <dbReference type="PROSITE" id="PS50212"/>
    </source>
</evidence>
<evidence type="ECO:0000256" key="3">
    <source>
        <dbReference type="SAM" id="MobiDB-lite"/>
    </source>
</evidence>
<sequence>MTAKNRQIDLPPIPSLPPIQMPDASQFSSSSHSAPRSNSQASRRHIPSPRGSQGMFMTAQSSQDATVTPDEDYFGAPSPTFSQSSSLRKSISVDSFVKSRQQGIQQAIPQATRVARGNTLSANLAPPPELRQRVHTQSATGPSDSTASSSRVPLREREKPTVPPLPTPSRSRGTSVSTNADDREGSKFFDESDLERSEDLSRRTRKSKTMSRQLMPPPGELGLPSRLQSVNSSPSISASHPPAPIMPVRSSSLSHSLARQQQRMSLDTRLPSHRAQITIAVMGAEGCGKSTVIQKGLKAYGLSDPVVATVAPDMNDSDQRPVTCIERTGRLSFNSSSQEYVLRVIEVETSSMDLNNTGCETWENPSLRGVVVCYDSSREDTFKHTVEGLREFSQLKIPVIVLACKSDLEKRVDPAHATSLLDEFDAGLVEVSVAHSAGKERIRGAFEWLLRAVYHVLQAEIPGSARSERDGYRNPASPSVLGALTASEISRASSATPTAASVGAAHLSSSYPQAQQYLSQPMTQTETPPQSQPPSHMGTPLPSHALRLPSPSVSAPSRTPTTPTSPSRTRSTSDLLSEHEKSRREEREQYSAGRNVGHGSPNVRNRGSLNALSSIGGSGEGGNTADDSHDASRDVSVKESRAPPWMVLDELLDKLLFMAVSDDDPLFVSHFLLTYRRFASPRSVLLAMQKRMRALDQPTGDPMFACYAQLRICLLLDRWITTYPTDFVVPGAAGALRALIKSTLTKTYLLHYGAVFLPFLETVPSLRDRDASWALKVEEDSDELSLMSDDADFAVAGADSKSLPELPPRAPPRNGGQSVPGQIVAARDRKSSLPLSVTAKALGLGSSTPSPSNADGVQEASPKQLLKRLQSMSDEVLKADFGQIAESITRIEARYFLQIEPRHWLQHVFSPGKKDPEKDPIARYNQVSNRLADWVVSLILCHDKPKKRATQIEKFVQVAEVLRVQHNYSALRAFVAGINSATFEGDLSLEIFQARTQDMWKKFQSYDHLLQSVRSHQKYRMALRNSKGACIPALEIHLSDLIRAHEGNPDYQDDDPTKIHWAKFNMMARFIDVITQCQEGCRASEQFRDVEKLRTQEPWYLRWESDTMLMSLEMQRSRITPPDADGYDESGQLQSKDAAVLRKIFFW</sequence>
<feature type="region of interest" description="Disordered" evidence="3">
    <location>
        <begin position="801"/>
        <end position="820"/>
    </location>
</feature>
<dbReference type="PANTHER" id="PTHR23113">
    <property type="entry name" value="GUANINE NUCLEOTIDE EXCHANGE FACTOR"/>
    <property type="match status" value="1"/>
</dbReference>
<dbReference type="Gene3D" id="1.20.870.10">
    <property type="entry name" value="Son of sevenless (SoS) protein Chain: S domain 1"/>
    <property type="match status" value="1"/>
</dbReference>
<feature type="compositionally biased region" description="Polar residues" evidence="3">
    <location>
        <begin position="845"/>
        <end position="855"/>
    </location>
</feature>
<evidence type="ECO:0000256" key="2">
    <source>
        <dbReference type="PROSITE-ProRule" id="PRU00168"/>
    </source>
</evidence>
<evidence type="ECO:0000259" key="4">
    <source>
        <dbReference type="PROSITE" id="PS50009"/>
    </source>
</evidence>
<gene>
    <name evidence="6" type="ORF">C8Q71DRAFT_85795</name>
</gene>
<dbReference type="SMART" id="SM00175">
    <property type="entry name" value="RAB"/>
    <property type="match status" value="1"/>
</dbReference>
<feature type="domain" description="N-terminal Ras-GEF" evidence="5">
    <location>
        <begin position="639"/>
        <end position="764"/>
    </location>
</feature>
<dbReference type="InterPro" id="IPR023578">
    <property type="entry name" value="Ras_GEF_dom_sf"/>
</dbReference>
<feature type="compositionally biased region" description="Basic and acidic residues" evidence="3">
    <location>
        <begin position="576"/>
        <end position="589"/>
    </location>
</feature>
<dbReference type="InterPro" id="IPR008937">
    <property type="entry name" value="Ras-like_GEF"/>
</dbReference>
<feature type="domain" description="Ras-GEF" evidence="4">
    <location>
        <begin position="880"/>
        <end position="1117"/>
    </location>
</feature>
<dbReference type="PROSITE" id="PS50009">
    <property type="entry name" value="RASGEF_CAT"/>
    <property type="match status" value="1"/>
</dbReference>
<protein>
    <submittedName>
        <fullName evidence="6">Ras GEF</fullName>
    </submittedName>
</protein>
<feature type="compositionally biased region" description="Pro residues" evidence="3">
    <location>
        <begin position="11"/>
        <end position="20"/>
    </location>
</feature>
<feature type="compositionally biased region" description="Polar residues" evidence="3">
    <location>
        <begin position="249"/>
        <end position="265"/>
    </location>
</feature>
<keyword evidence="7" id="KW-1185">Reference proteome</keyword>
<feature type="region of interest" description="Disordered" evidence="3">
    <location>
        <begin position="518"/>
        <end position="639"/>
    </location>
</feature>
<dbReference type="InterPro" id="IPR000651">
    <property type="entry name" value="Ras-like_Gua-exchang_fac_N"/>
</dbReference>
<dbReference type="Gene3D" id="3.40.50.300">
    <property type="entry name" value="P-loop containing nucleotide triphosphate hydrolases"/>
    <property type="match status" value="1"/>
</dbReference>
<feature type="compositionally biased region" description="Low complexity" evidence="3">
    <location>
        <begin position="519"/>
        <end position="535"/>
    </location>
</feature>
<dbReference type="SUPFAM" id="SSF48366">
    <property type="entry name" value="Ras GEF"/>
    <property type="match status" value="1"/>
</dbReference>
<dbReference type="CDD" id="cd06224">
    <property type="entry name" value="REM"/>
    <property type="match status" value="1"/>
</dbReference>
<dbReference type="InterPro" id="IPR001895">
    <property type="entry name" value="RASGEF_cat_dom"/>
</dbReference>
<feature type="compositionally biased region" description="Low complexity" evidence="3">
    <location>
        <begin position="21"/>
        <end position="41"/>
    </location>
</feature>
<dbReference type="PANTHER" id="PTHR23113:SF348">
    <property type="entry name" value="GUANYL-NUCLEOTIDE EXCHANGE FACTOR RASGEF, PUTATIVE (AFU_ORTHOLOGUE AFUA_1G04700)-RELATED"/>
    <property type="match status" value="1"/>
</dbReference>
<accession>A0ABQ8KD45</accession>
<dbReference type="Proteomes" id="UP000814176">
    <property type="component" value="Unassembled WGS sequence"/>
</dbReference>
<dbReference type="InterPro" id="IPR027417">
    <property type="entry name" value="P-loop_NTPase"/>
</dbReference>
<proteinExistence type="predicted"/>
<dbReference type="Pfam" id="PF00617">
    <property type="entry name" value="RasGEF"/>
    <property type="match status" value="1"/>
</dbReference>
<feature type="compositionally biased region" description="Basic and acidic residues" evidence="3">
    <location>
        <begin position="626"/>
        <end position="639"/>
    </location>
</feature>
<evidence type="ECO:0000313" key="6">
    <source>
        <dbReference type="EMBL" id="KAH9835571.1"/>
    </source>
</evidence>
<dbReference type="PROSITE" id="PS50212">
    <property type="entry name" value="RASGEF_NTER"/>
    <property type="match status" value="1"/>
</dbReference>
<dbReference type="SUPFAM" id="SSF52540">
    <property type="entry name" value="P-loop containing nucleoside triphosphate hydrolases"/>
    <property type="match status" value="1"/>
</dbReference>
<dbReference type="RefSeq" id="XP_047777948.1">
    <property type="nucleotide sequence ID" value="XM_047927458.1"/>
</dbReference>
<comment type="caution">
    <text evidence="6">The sequence shown here is derived from an EMBL/GenBank/DDBJ whole genome shotgun (WGS) entry which is preliminary data.</text>
</comment>
<feature type="compositionally biased region" description="Polar residues" evidence="3">
    <location>
        <begin position="79"/>
        <end position="109"/>
    </location>
</feature>
<keyword evidence="1 2" id="KW-0344">Guanine-nucleotide releasing factor</keyword>
<name>A0ABQ8KD45_9APHY</name>
<organism evidence="6 7">
    <name type="scientific">Rhodofomes roseus</name>
    <dbReference type="NCBI Taxonomy" id="34475"/>
    <lineage>
        <taxon>Eukaryota</taxon>
        <taxon>Fungi</taxon>
        <taxon>Dikarya</taxon>
        <taxon>Basidiomycota</taxon>
        <taxon>Agaricomycotina</taxon>
        <taxon>Agaricomycetes</taxon>
        <taxon>Polyporales</taxon>
        <taxon>Rhodofomes</taxon>
    </lineage>
</organism>
<dbReference type="EMBL" id="JADCUA010000012">
    <property type="protein sequence ID" value="KAH9835571.1"/>
    <property type="molecule type" value="Genomic_DNA"/>
</dbReference>